<keyword evidence="13" id="KW-1133">Transmembrane helix</keyword>
<dbReference type="EMBL" id="JAKMXF010000022">
    <property type="protein sequence ID" value="KAI6660941.1"/>
    <property type="molecule type" value="Genomic_DNA"/>
</dbReference>
<evidence type="ECO:0000256" key="4">
    <source>
        <dbReference type="ARBA" id="ARBA00012483"/>
    </source>
</evidence>
<feature type="compositionally biased region" description="Basic and acidic residues" evidence="12">
    <location>
        <begin position="96"/>
        <end position="111"/>
    </location>
</feature>
<evidence type="ECO:0000313" key="15">
    <source>
        <dbReference type="EMBL" id="KAI6660941.1"/>
    </source>
</evidence>
<keyword evidence="13" id="KW-0812">Transmembrane</keyword>
<dbReference type="PROSITE" id="PS00518">
    <property type="entry name" value="ZF_RING_1"/>
    <property type="match status" value="1"/>
</dbReference>
<dbReference type="GO" id="GO:0005783">
    <property type="term" value="C:endoplasmic reticulum"/>
    <property type="evidence" value="ECO:0007669"/>
    <property type="project" value="InterPro"/>
</dbReference>
<feature type="transmembrane region" description="Helical" evidence="13">
    <location>
        <begin position="169"/>
        <end position="186"/>
    </location>
</feature>
<evidence type="ECO:0000256" key="12">
    <source>
        <dbReference type="SAM" id="MobiDB-lite"/>
    </source>
</evidence>
<dbReference type="AlphaFoldDB" id="A0AAV7KMG4"/>
<organism evidence="15 16">
    <name type="scientific">Oopsacas minuta</name>
    <dbReference type="NCBI Taxonomy" id="111878"/>
    <lineage>
        <taxon>Eukaryota</taxon>
        <taxon>Metazoa</taxon>
        <taxon>Porifera</taxon>
        <taxon>Hexactinellida</taxon>
        <taxon>Hexasterophora</taxon>
        <taxon>Lyssacinosida</taxon>
        <taxon>Leucopsacidae</taxon>
        <taxon>Oopsacas</taxon>
    </lineage>
</organism>
<evidence type="ECO:0000256" key="2">
    <source>
        <dbReference type="ARBA" id="ARBA00004308"/>
    </source>
</evidence>
<sequence>MAEANPEPSTADNSTPNTSTTDVKEESNRSPFECNICFDTAHDAVVSKCGHLYCWACIYQWINQKPLNPTCPVCKGAISKDTLTPIYGKSGNQSDPRNEAPPRPQGQREESPQQNTFFGGPFGNELTFQIGIGAFPFGLFTNFGPFNYPGPHGQNRQQQQHPEAEQERTLSKIFIYIAIVFIIWVLY</sequence>
<reference evidence="15 16" key="1">
    <citation type="journal article" date="2023" name="BMC Biol.">
        <title>The compact genome of the sponge Oopsacas minuta (Hexactinellida) is lacking key metazoan core genes.</title>
        <authorList>
            <person name="Santini S."/>
            <person name="Schenkelaars Q."/>
            <person name="Jourda C."/>
            <person name="Duchesne M."/>
            <person name="Belahbib H."/>
            <person name="Rocher C."/>
            <person name="Selva M."/>
            <person name="Riesgo A."/>
            <person name="Vervoort M."/>
            <person name="Leys S.P."/>
            <person name="Kodjabachian L."/>
            <person name="Le Bivic A."/>
            <person name="Borchiellini C."/>
            <person name="Claverie J.M."/>
            <person name="Renard E."/>
        </authorList>
    </citation>
    <scope>NUCLEOTIDE SEQUENCE [LARGE SCALE GENOMIC DNA]</scope>
    <source>
        <strain evidence="15">SPO-2</strain>
    </source>
</reference>
<feature type="region of interest" description="Disordered" evidence="12">
    <location>
        <begin position="85"/>
        <end position="116"/>
    </location>
</feature>
<keyword evidence="10 13" id="KW-0472">Membrane</keyword>
<dbReference type="InterPro" id="IPR045103">
    <property type="entry name" value="RNF5/RNF185-like"/>
</dbReference>
<feature type="compositionally biased region" description="Polar residues" evidence="12">
    <location>
        <begin position="7"/>
        <end position="21"/>
    </location>
</feature>
<protein>
    <recommendedName>
        <fullName evidence="4">RING-type E3 ubiquitin transferase</fullName>
        <ecNumber evidence="4">2.3.2.27</ecNumber>
    </recommendedName>
</protein>
<keyword evidence="5" id="KW-0808">Transferase</keyword>
<dbReference type="InterPro" id="IPR013083">
    <property type="entry name" value="Znf_RING/FYVE/PHD"/>
</dbReference>
<evidence type="ECO:0000256" key="3">
    <source>
        <dbReference type="ARBA" id="ARBA00004906"/>
    </source>
</evidence>
<evidence type="ECO:0000256" key="11">
    <source>
        <dbReference type="PROSITE-ProRule" id="PRU00175"/>
    </source>
</evidence>
<comment type="caution">
    <text evidence="15">The sequence shown here is derived from an EMBL/GenBank/DDBJ whole genome shotgun (WGS) entry which is preliminary data.</text>
</comment>
<accession>A0AAV7KMG4</accession>
<keyword evidence="7 11" id="KW-0863">Zinc-finger</keyword>
<proteinExistence type="predicted"/>
<feature type="region of interest" description="Disordered" evidence="12">
    <location>
        <begin position="1"/>
        <end position="25"/>
    </location>
</feature>
<evidence type="ECO:0000256" key="10">
    <source>
        <dbReference type="ARBA" id="ARBA00023136"/>
    </source>
</evidence>
<evidence type="ECO:0000256" key="1">
    <source>
        <dbReference type="ARBA" id="ARBA00000900"/>
    </source>
</evidence>
<evidence type="ECO:0000256" key="8">
    <source>
        <dbReference type="ARBA" id="ARBA00022786"/>
    </source>
</evidence>
<dbReference type="SUPFAM" id="SSF57850">
    <property type="entry name" value="RING/U-box"/>
    <property type="match status" value="1"/>
</dbReference>
<dbReference type="InterPro" id="IPR001841">
    <property type="entry name" value="Znf_RING"/>
</dbReference>
<dbReference type="PROSITE" id="PS50089">
    <property type="entry name" value="ZF_RING_2"/>
    <property type="match status" value="1"/>
</dbReference>
<comment type="subcellular location">
    <subcellularLocation>
        <location evidence="2">Endomembrane system</location>
    </subcellularLocation>
</comment>
<dbReference type="GO" id="GO:0006511">
    <property type="term" value="P:ubiquitin-dependent protein catabolic process"/>
    <property type="evidence" value="ECO:0007669"/>
    <property type="project" value="InterPro"/>
</dbReference>
<keyword evidence="6" id="KW-0479">Metal-binding</keyword>
<evidence type="ECO:0000259" key="14">
    <source>
        <dbReference type="PROSITE" id="PS50089"/>
    </source>
</evidence>
<keyword evidence="9" id="KW-0862">Zinc</keyword>
<dbReference type="Gene3D" id="3.30.40.10">
    <property type="entry name" value="Zinc/RING finger domain, C3HC4 (zinc finger)"/>
    <property type="match status" value="1"/>
</dbReference>
<dbReference type="EC" id="2.3.2.27" evidence="4"/>
<name>A0AAV7KMG4_9METZ</name>
<comment type="pathway">
    <text evidence="3">Protein modification; protein ubiquitination.</text>
</comment>
<dbReference type="Proteomes" id="UP001165289">
    <property type="component" value="Unassembled WGS sequence"/>
</dbReference>
<keyword evidence="8" id="KW-0833">Ubl conjugation pathway</keyword>
<feature type="domain" description="RING-type" evidence="14">
    <location>
        <begin position="34"/>
        <end position="75"/>
    </location>
</feature>
<evidence type="ECO:0000256" key="5">
    <source>
        <dbReference type="ARBA" id="ARBA00022679"/>
    </source>
</evidence>
<keyword evidence="16" id="KW-1185">Reference proteome</keyword>
<evidence type="ECO:0000256" key="13">
    <source>
        <dbReference type="SAM" id="Phobius"/>
    </source>
</evidence>
<comment type="catalytic activity">
    <reaction evidence="1">
        <text>S-ubiquitinyl-[E2 ubiquitin-conjugating enzyme]-L-cysteine + [acceptor protein]-L-lysine = [E2 ubiquitin-conjugating enzyme]-L-cysteine + N(6)-ubiquitinyl-[acceptor protein]-L-lysine.</text>
        <dbReference type="EC" id="2.3.2.27"/>
    </reaction>
</comment>
<dbReference type="GO" id="GO:0008270">
    <property type="term" value="F:zinc ion binding"/>
    <property type="evidence" value="ECO:0007669"/>
    <property type="project" value="UniProtKB-KW"/>
</dbReference>
<dbReference type="Pfam" id="PF13920">
    <property type="entry name" value="zf-C3HC4_3"/>
    <property type="match status" value="1"/>
</dbReference>
<evidence type="ECO:0000256" key="9">
    <source>
        <dbReference type="ARBA" id="ARBA00022833"/>
    </source>
</evidence>
<gene>
    <name evidence="15" type="ORF">LOD99_13665</name>
</gene>
<evidence type="ECO:0000256" key="6">
    <source>
        <dbReference type="ARBA" id="ARBA00022723"/>
    </source>
</evidence>
<evidence type="ECO:0000313" key="16">
    <source>
        <dbReference type="Proteomes" id="UP001165289"/>
    </source>
</evidence>
<dbReference type="GO" id="GO:0061630">
    <property type="term" value="F:ubiquitin protein ligase activity"/>
    <property type="evidence" value="ECO:0007669"/>
    <property type="project" value="UniProtKB-EC"/>
</dbReference>
<dbReference type="InterPro" id="IPR017907">
    <property type="entry name" value="Znf_RING_CS"/>
</dbReference>
<evidence type="ECO:0000256" key="7">
    <source>
        <dbReference type="ARBA" id="ARBA00022771"/>
    </source>
</evidence>
<dbReference type="PANTHER" id="PTHR12313">
    <property type="entry name" value="E3 UBIQUITIN-PROTEIN LIGASE RNF5-RELATED"/>
    <property type="match status" value="1"/>
</dbReference>
<dbReference type="SMART" id="SM00184">
    <property type="entry name" value="RING"/>
    <property type="match status" value="1"/>
</dbReference>